<sequence length="43" mass="4919">MDKVRVEKNSTRLDAKHDIVRKKFYTFIATATGSVSHSSKLDH</sequence>
<proteinExistence type="predicted"/>
<organism evidence="1">
    <name type="scientific">Rhizophora mucronata</name>
    <name type="common">Asiatic mangrove</name>
    <dbReference type="NCBI Taxonomy" id="61149"/>
    <lineage>
        <taxon>Eukaryota</taxon>
        <taxon>Viridiplantae</taxon>
        <taxon>Streptophyta</taxon>
        <taxon>Embryophyta</taxon>
        <taxon>Tracheophyta</taxon>
        <taxon>Spermatophyta</taxon>
        <taxon>Magnoliopsida</taxon>
        <taxon>eudicotyledons</taxon>
        <taxon>Gunneridae</taxon>
        <taxon>Pentapetalae</taxon>
        <taxon>rosids</taxon>
        <taxon>fabids</taxon>
        <taxon>Malpighiales</taxon>
        <taxon>Rhizophoraceae</taxon>
        <taxon>Rhizophora</taxon>
    </lineage>
</organism>
<dbReference type="AlphaFoldDB" id="A0A2P2PHU4"/>
<name>A0A2P2PHU4_RHIMU</name>
<accession>A0A2P2PHU4</accession>
<evidence type="ECO:0000313" key="1">
    <source>
        <dbReference type="EMBL" id="MBX54306.1"/>
    </source>
</evidence>
<reference evidence="1" key="1">
    <citation type="submission" date="2018-02" db="EMBL/GenBank/DDBJ databases">
        <title>Rhizophora mucronata_Transcriptome.</title>
        <authorList>
            <person name="Meera S.P."/>
            <person name="Sreeshan A."/>
            <person name="Augustine A."/>
        </authorList>
    </citation>
    <scope>NUCLEOTIDE SEQUENCE</scope>
    <source>
        <tissue evidence="1">Leaf</tissue>
    </source>
</reference>
<protein>
    <submittedName>
        <fullName evidence="1">Uncharacterized protein</fullName>
    </submittedName>
</protein>
<dbReference type="EMBL" id="GGEC01073822">
    <property type="protein sequence ID" value="MBX54306.1"/>
    <property type="molecule type" value="Transcribed_RNA"/>
</dbReference>